<dbReference type="AlphaFoldDB" id="A0A1H7PIH2"/>
<evidence type="ECO:0000313" key="2">
    <source>
        <dbReference type="Proteomes" id="UP000186015"/>
    </source>
</evidence>
<dbReference type="InterPro" id="IPR036390">
    <property type="entry name" value="WH_DNA-bd_sf"/>
</dbReference>
<reference evidence="1 2" key="1">
    <citation type="submission" date="2016-10" db="EMBL/GenBank/DDBJ databases">
        <authorList>
            <person name="de Groot N.N."/>
        </authorList>
    </citation>
    <scope>NUCLEOTIDE SEQUENCE [LARGE SCALE GENOMIC DNA]</scope>
    <source>
        <strain evidence="1 2">KH2T6</strain>
    </source>
</reference>
<dbReference type="Proteomes" id="UP000186015">
    <property type="component" value="Unassembled WGS sequence"/>
</dbReference>
<protein>
    <submittedName>
        <fullName evidence="1">Uncharacterized protein</fullName>
    </submittedName>
</protein>
<evidence type="ECO:0000313" key="1">
    <source>
        <dbReference type="EMBL" id="SEL35419.1"/>
    </source>
</evidence>
<accession>A0A1H7PIH2</accession>
<sequence length="103" mass="11910">MIIIKKKDIILLKCIKQKNSFAIVKSLGMTYSQIAMSIQKLLEDGYLEYDDDDTIILTELGSNSVNDYDKNSDDREQKWIHPQYSKYSAPLDPSIIIIPKRLK</sequence>
<name>A0A1H7PIH2_RUMAL</name>
<dbReference type="SUPFAM" id="SSF46785">
    <property type="entry name" value="Winged helix' DNA-binding domain"/>
    <property type="match status" value="1"/>
</dbReference>
<proteinExistence type="predicted"/>
<gene>
    <name evidence="1" type="ORF">SAMN05216469_1224</name>
</gene>
<organism evidence="1 2">
    <name type="scientific">Ruminococcus albus</name>
    <dbReference type="NCBI Taxonomy" id="1264"/>
    <lineage>
        <taxon>Bacteria</taxon>
        <taxon>Bacillati</taxon>
        <taxon>Bacillota</taxon>
        <taxon>Clostridia</taxon>
        <taxon>Eubacteriales</taxon>
        <taxon>Oscillospiraceae</taxon>
        <taxon>Ruminococcus</taxon>
    </lineage>
</organism>
<dbReference type="EMBL" id="FOAT01000022">
    <property type="protein sequence ID" value="SEL35419.1"/>
    <property type="molecule type" value="Genomic_DNA"/>
</dbReference>